<dbReference type="EC" id="6.1.1.14" evidence="2"/>
<keyword evidence="11" id="KW-1185">Reference proteome</keyword>
<keyword evidence="5" id="KW-0547">Nucleotide-binding</keyword>
<dbReference type="SUPFAM" id="SSF55681">
    <property type="entry name" value="Class II aaRS and biotin synthetases"/>
    <property type="match status" value="1"/>
</dbReference>
<dbReference type="InterPro" id="IPR006195">
    <property type="entry name" value="aa-tRNA-synth_II"/>
</dbReference>
<dbReference type="GO" id="GO:0005737">
    <property type="term" value="C:cytoplasm"/>
    <property type="evidence" value="ECO:0007669"/>
    <property type="project" value="InterPro"/>
</dbReference>
<dbReference type="InterPro" id="IPR045864">
    <property type="entry name" value="aa-tRNA-synth_II/BPL/LPL"/>
</dbReference>
<proteinExistence type="inferred from homology"/>
<accession>L8GJG9</accession>
<evidence type="ECO:0000256" key="8">
    <source>
        <dbReference type="ARBA" id="ARBA00023146"/>
    </source>
</evidence>
<dbReference type="GO" id="GO:0044281">
    <property type="term" value="P:small molecule metabolic process"/>
    <property type="evidence" value="ECO:0007669"/>
    <property type="project" value="UniProtKB-ARBA"/>
</dbReference>
<gene>
    <name evidence="10" type="ORF">ACA1_100420</name>
</gene>
<dbReference type="NCBIfam" id="TIGR00389">
    <property type="entry name" value="glyS_dimeric"/>
    <property type="match status" value="1"/>
</dbReference>
<dbReference type="InterPro" id="IPR004154">
    <property type="entry name" value="Anticodon-bd"/>
</dbReference>
<evidence type="ECO:0000256" key="4">
    <source>
        <dbReference type="ARBA" id="ARBA00022598"/>
    </source>
</evidence>
<organism evidence="10 11">
    <name type="scientific">Acanthamoeba castellanii (strain ATCC 30010 / Neff)</name>
    <dbReference type="NCBI Taxonomy" id="1257118"/>
    <lineage>
        <taxon>Eukaryota</taxon>
        <taxon>Amoebozoa</taxon>
        <taxon>Discosea</taxon>
        <taxon>Longamoebia</taxon>
        <taxon>Centramoebida</taxon>
        <taxon>Acanthamoebidae</taxon>
        <taxon>Acanthamoeba</taxon>
    </lineage>
</organism>
<evidence type="ECO:0000256" key="1">
    <source>
        <dbReference type="ARBA" id="ARBA00008226"/>
    </source>
</evidence>
<evidence type="ECO:0000259" key="9">
    <source>
        <dbReference type="PROSITE" id="PS50862"/>
    </source>
</evidence>
<keyword evidence="7" id="KW-0648">Protein biosynthesis</keyword>
<dbReference type="Gene3D" id="3.30.930.10">
    <property type="entry name" value="Bira Bifunctional Protein, Domain 2"/>
    <property type="match status" value="1"/>
</dbReference>
<sequence length="522" mass="60046">MRRLSPRSSSPLPLMSFLRHTNRRQTGACILHLSTASTPSLQERVVSLCKRRGFVFPNSEIYGGLTGSFDFGPLGAQLKKNIRDLWWRDFVQHRKDCVGIDTPIIINTEGHIENFHDLLVECKVCHQRFRADKLVEEHGVEGAGTLSATQLEHTIKERDLKPSQCTQKAKPCTYTDVRAFNLMFKTSVGATTVGNDVYLRPETAQGIFVNFQQVYNSMRRRLPFGIGQFGKSFRNEVSPGNFLFRQREFEQMELEYFCDPAEADQWFGYWVDYCHAWLLKYGIKPENLHLRQHDPKELAHYAKATTDIEYRFPFGWGEIWGIANRGDFDLQQHMKHSQKDLRHKDIVTGKVTMPYVIEPAVGLDRILLAFLTDAYDEETNVPTAKDKAKPGEAEGDTRVVLRLHEDLAPYKFAVLPLMKKEQLASAAKDVYDALVTKAATDYDDTATIGKRYRRQDEIGTPFCITIDFDTLQDKTVTLRWRDSMKQRRVAIAQLLDRCHDPQWLRQQEQAGEDDETVGAFLR</sequence>
<dbReference type="FunFam" id="3.40.50.800:FF:000002">
    <property type="entry name" value="Glycine--tRNA ligase"/>
    <property type="match status" value="1"/>
</dbReference>
<feature type="domain" description="Aminoacyl-transfer RNA synthetases class-II family profile" evidence="9">
    <location>
        <begin position="43"/>
        <end position="382"/>
    </location>
</feature>
<evidence type="ECO:0000313" key="11">
    <source>
        <dbReference type="Proteomes" id="UP000011083"/>
    </source>
</evidence>
<dbReference type="Gene3D" id="3.40.50.800">
    <property type="entry name" value="Anticodon-binding domain"/>
    <property type="match status" value="1"/>
</dbReference>
<dbReference type="Pfam" id="PF00587">
    <property type="entry name" value="tRNA-synt_2b"/>
    <property type="match status" value="1"/>
</dbReference>
<keyword evidence="4 10" id="KW-0436">Ligase</keyword>
<dbReference type="SUPFAM" id="SSF52954">
    <property type="entry name" value="Class II aaRS ABD-related"/>
    <property type="match status" value="1"/>
</dbReference>
<dbReference type="InterPro" id="IPR002315">
    <property type="entry name" value="tRNA-synt_gly"/>
</dbReference>
<comment type="similarity">
    <text evidence="1">Belongs to the class-II aminoacyl-tRNA synthetase family.</text>
</comment>
<dbReference type="KEGG" id="acan:ACA1_100420"/>
<dbReference type="InterPro" id="IPR036621">
    <property type="entry name" value="Anticodon-bd_dom_sf"/>
</dbReference>
<dbReference type="PANTHER" id="PTHR10745">
    <property type="entry name" value="GLYCYL-TRNA SYNTHETASE/DNA POLYMERASE SUBUNIT GAMMA-2"/>
    <property type="match status" value="1"/>
</dbReference>
<keyword evidence="3" id="KW-0963">Cytoplasm</keyword>
<dbReference type="RefSeq" id="XP_004335218.1">
    <property type="nucleotide sequence ID" value="XM_004335170.1"/>
</dbReference>
<dbReference type="OrthoDB" id="57698at2759"/>
<evidence type="ECO:0000256" key="2">
    <source>
        <dbReference type="ARBA" id="ARBA00012829"/>
    </source>
</evidence>
<evidence type="ECO:0000256" key="5">
    <source>
        <dbReference type="ARBA" id="ARBA00022741"/>
    </source>
</evidence>
<dbReference type="InterPro" id="IPR002314">
    <property type="entry name" value="aa-tRNA-synt_IIb"/>
</dbReference>
<dbReference type="NCBIfam" id="NF003211">
    <property type="entry name" value="PRK04173.1"/>
    <property type="match status" value="1"/>
</dbReference>
<dbReference type="EMBL" id="KB008097">
    <property type="protein sequence ID" value="ELR13205.1"/>
    <property type="molecule type" value="Genomic_DNA"/>
</dbReference>
<dbReference type="Proteomes" id="UP000011083">
    <property type="component" value="Unassembled WGS sequence"/>
</dbReference>
<dbReference type="InterPro" id="IPR033731">
    <property type="entry name" value="GlyRS-like_core"/>
</dbReference>
<dbReference type="CDD" id="cd00858">
    <property type="entry name" value="GlyRS_anticodon"/>
    <property type="match status" value="1"/>
</dbReference>
<dbReference type="PRINTS" id="PR01043">
    <property type="entry name" value="TRNASYNTHGLY"/>
</dbReference>
<evidence type="ECO:0000256" key="3">
    <source>
        <dbReference type="ARBA" id="ARBA00022490"/>
    </source>
</evidence>
<protein>
    <recommendedName>
        <fullName evidence="2">glycine--tRNA ligase</fullName>
        <ecNumber evidence="2">6.1.1.14</ecNumber>
    </recommendedName>
</protein>
<dbReference type="GO" id="GO:0004820">
    <property type="term" value="F:glycine-tRNA ligase activity"/>
    <property type="evidence" value="ECO:0007669"/>
    <property type="project" value="UniProtKB-EC"/>
</dbReference>
<keyword evidence="8" id="KW-0030">Aminoacyl-tRNA synthetase</keyword>
<dbReference type="VEuPathDB" id="AmoebaDB:ACA1_100420"/>
<name>L8GJG9_ACACF</name>
<reference evidence="10 11" key="1">
    <citation type="journal article" date="2013" name="Genome Biol.">
        <title>Genome of Acanthamoeba castellanii highlights extensive lateral gene transfer and early evolution of tyrosine kinase signaling.</title>
        <authorList>
            <person name="Clarke M."/>
            <person name="Lohan A.J."/>
            <person name="Liu B."/>
            <person name="Lagkouvardos I."/>
            <person name="Roy S."/>
            <person name="Zafar N."/>
            <person name="Bertelli C."/>
            <person name="Schilde C."/>
            <person name="Kianianmomeni A."/>
            <person name="Burglin T.R."/>
            <person name="Frech C."/>
            <person name="Turcotte B."/>
            <person name="Kopec K.O."/>
            <person name="Synnott J.M."/>
            <person name="Choo C."/>
            <person name="Paponov I."/>
            <person name="Finkler A."/>
            <person name="Soon Heng Tan C."/>
            <person name="Hutchins A.P."/>
            <person name="Weinmeier T."/>
            <person name="Rattei T."/>
            <person name="Chu J.S."/>
            <person name="Gimenez G."/>
            <person name="Irimia M."/>
            <person name="Rigden D.J."/>
            <person name="Fitzpatrick D.A."/>
            <person name="Lorenzo-Morales J."/>
            <person name="Bateman A."/>
            <person name="Chiu C.H."/>
            <person name="Tang P."/>
            <person name="Hegemann P."/>
            <person name="Fromm H."/>
            <person name="Raoult D."/>
            <person name="Greub G."/>
            <person name="Miranda-Saavedra D."/>
            <person name="Chen N."/>
            <person name="Nash P."/>
            <person name="Ginger M.L."/>
            <person name="Horn M."/>
            <person name="Schaap P."/>
            <person name="Caler L."/>
            <person name="Loftus B."/>
        </authorList>
    </citation>
    <scope>NUCLEOTIDE SEQUENCE [LARGE SCALE GENOMIC DNA]</scope>
    <source>
        <strain evidence="10 11">Neff</strain>
    </source>
</reference>
<dbReference type="PANTHER" id="PTHR10745:SF8">
    <property type="entry name" value="DNA POLYMERASE SUBUNIT GAMMA-2, MITOCHONDRIAL"/>
    <property type="match status" value="1"/>
</dbReference>
<dbReference type="InterPro" id="IPR027031">
    <property type="entry name" value="Gly-tRNA_synthase/POLG2"/>
</dbReference>
<dbReference type="GO" id="GO:0005524">
    <property type="term" value="F:ATP binding"/>
    <property type="evidence" value="ECO:0007669"/>
    <property type="project" value="UniProtKB-KW"/>
</dbReference>
<evidence type="ECO:0000256" key="7">
    <source>
        <dbReference type="ARBA" id="ARBA00022917"/>
    </source>
</evidence>
<keyword evidence="6" id="KW-0067">ATP-binding</keyword>
<dbReference type="PROSITE" id="PS50862">
    <property type="entry name" value="AA_TRNA_LIGASE_II"/>
    <property type="match status" value="1"/>
</dbReference>
<dbReference type="CDD" id="cd00774">
    <property type="entry name" value="GlyRS-like_core"/>
    <property type="match status" value="1"/>
</dbReference>
<dbReference type="Pfam" id="PF03129">
    <property type="entry name" value="HGTP_anticodon"/>
    <property type="match status" value="1"/>
</dbReference>
<dbReference type="GeneID" id="14913744"/>
<dbReference type="AlphaFoldDB" id="L8GJG9"/>
<dbReference type="GO" id="GO:0006426">
    <property type="term" value="P:glycyl-tRNA aminoacylation"/>
    <property type="evidence" value="ECO:0007669"/>
    <property type="project" value="InterPro"/>
</dbReference>
<evidence type="ECO:0000313" key="10">
    <source>
        <dbReference type="EMBL" id="ELR13205.1"/>
    </source>
</evidence>
<evidence type="ECO:0000256" key="6">
    <source>
        <dbReference type="ARBA" id="ARBA00022840"/>
    </source>
</evidence>
<dbReference type="OMA" id="LELQFFT"/>
<dbReference type="STRING" id="1257118.L8GJG9"/>